<dbReference type="OrthoDB" id="6554596at2"/>
<dbReference type="PRINTS" id="PR01651">
    <property type="entry name" value="SECGEXPORT"/>
</dbReference>
<evidence type="ECO:0000256" key="9">
    <source>
        <dbReference type="ARBA" id="ARBA00023010"/>
    </source>
</evidence>
<keyword evidence="9 11" id="KW-0811">Translocation</keyword>
<evidence type="ECO:0000256" key="7">
    <source>
        <dbReference type="ARBA" id="ARBA00022927"/>
    </source>
</evidence>
<evidence type="ECO:0000313" key="13">
    <source>
        <dbReference type="Proteomes" id="UP000006904"/>
    </source>
</evidence>
<keyword evidence="10 11" id="KW-0472">Membrane</keyword>
<evidence type="ECO:0000256" key="6">
    <source>
        <dbReference type="ARBA" id="ARBA00022692"/>
    </source>
</evidence>
<dbReference type="Proteomes" id="UP000006904">
    <property type="component" value="Chromosome"/>
</dbReference>
<comment type="subcellular location">
    <subcellularLocation>
        <location evidence="1 11">Cell membrane</location>
        <topology evidence="1 11">Multi-pass membrane protein</topology>
    </subcellularLocation>
</comment>
<dbReference type="AlphaFoldDB" id="A0A7U4DID3"/>
<reference evidence="12 13" key="1">
    <citation type="journal article" date="2009" name="Science">
        <title>The dynamics and time scale of ongoing genomic erosion in symbiotic bacteria.</title>
        <authorList>
            <person name="Moran N.A."/>
            <person name="McLaughlin H.J."/>
            <person name="Sorek R."/>
        </authorList>
    </citation>
    <scope>NUCLEOTIDE SEQUENCE [LARGE SCALE GENOMIC DNA]</scope>
    <source>
        <strain evidence="12 13">5A</strain>
    </source>
</reference>
<dbReference type="InterPro" id="IPR004692">
    <property type="entry name" value="SecG"/>
</dbReference>
<organism evidence="12 13">
    <name type="scientific">Buchnera aphidicola subsp. Acyrthosiphon pisum (strain 5A)</name>
    <dbReference type="NCBI Taxonomy" id="563178"/>
    <lineage>
        <taxon>Bacteria</taxon>
        <taxon>Pseudomonadati</taxon>
        <taxon>Pseudomonadota</taxon>
        <taxon>Gammaproteobacteria</taxon>
        <taxon>Enterobacterales</taxon>
        <taxon>Erwiniaceae</taxon>
        <taxon>Buchnera</taxon>
    </lineage>
</organism>
<name>A0A7U4DID3_BUCA5</name>
<evidence type="ECO:0000256" key="1">
    <source>
        <dbReference type="ARBA" id="ARBA00004651"/>
    </source>
</evidence>
<evidence type="ECO:0000256" key="5">
    <source>
        <dbReference type="ARBA" id="ARBA00022475"/>
    </source>
</evidence>
<dbReference type="KEGG" id="bap:BUAP5A_373"/>
<dbReference type="GO" id="GO:0009306">
    <property type="term" value="P:protein secretion"/>
    <property type="evidence" value="ECO:0007669"/>
    <property type="project" value="UniProtKB-UniRule"/>
</dbReference>
<evidence type="ECO:0000256" key="8">
    <source>
        <dbReference type="ARBA" id="ARBA00022989"/>
    </source>
</evidence>
<evidence type="ECO:0000256" key="11">
    <source>
        <dbReference type="RuleBase" id="RU365087"/>
    </source>
</evidence>
<dbReference type="GO" id="GO:0043952">
    <property type="term" value="P:protein transport by the Sec complex"/>
    <property type="evidence" value="ECO:0007669"/>
    <property type="project" value="TreeGrafter"/>
</dbReference>
<dbReference type="GO" id="GO:0015450">
    <property type="term" value="F:protein-transporting ATPase activity"/>
    <property type="evidence" value="ECO:0007669"/>
    <property type="project" value="UniProtKB-UniRule"/>
</dbReference>
<keyword evidence="7 11" id="KW-0653">Protein transport</keyword>
<accession>A0A7U4DID3</accession>
<evidence type="ECO:0000313" key="12">
    <source>
        <dbReference type="EMBL" id="ACL30735.1"/>
    </source>
</evidence>
<comment type="caution">
    <text evidence="11">Lacks conserved residue(s) required for the propagation of feature annotation.</text>
</comment>
<comment type="function">
    <text evidence="11">Involved in protein export. Participates in an early event of protein translocation.</text>
</comment>
<dbReference type="RefSeq" id="WP_009874337.1">
    <property type="nucleotide sequence ID" value="NC_011833.1"/>
</dbReference>
<dbReference type="SMR" id="A0A7U4DID3"/>
<feature type="transmembrane region" description="Helical" evidence="11">
    <location>
        <begin position="51"/>
        <end position="73"/>
    </location>
</feature>
<evidence type="ECO:0000256" key="2">
    <source>
        <dbReference type="ARBA" id="ARBA00008445"/>
    </source>
</evidence>
<evidence type="ECO:0000256" key="10">
    <source>
        <dbReference type="ARBA" id="ARBA00023136"/>
    </source>
</evidence>
<evidence type="ECO:0000256" key="3">
    <source>
        <dbReference type="ARBA" id="ARBA00017876"/>
    </source>
</evidence>
<keyword evidence="8 11" id="KW-1133">Transmembrane helix</keyword>
<keyword evidence="4 11" id="KW-0813">Transport</keyword>
<dbReference type="EMBL" id="CP001161">
    <property type="protein sequence ID" value="ACL30735.1"/>
    <property type="molecule type" value="Genomic_DNA"/>
</dbReference>
<evidence type="ECO:0000256" key="4">
    <source>
        <dbReference type="ARBA" id="ARBA00022448"/>
    </source>
</evidence>
<proteinExistence type="inferred from homology"/>
<dbReference type="PANTHER" id="PTHR34182:SF1">
    <property type="entry name" value="PROTEIN-EXPORT MEMBRANE PROTEIN SECG"/>
    <property type="match status" value="1"/>
</dbReference>
<keyword evidence="5 11" id="KW-1003">Cell membrane</keyword>
<sequence>MYLFFLIVFIFISFSLIFFILLQPGKGLNNTVHSHTKNNIKFFNSIGTNNFITKIIKILAFFFLLISIILCNINSKRIDSDFFWEDNQNNTITKKHVLDKKKLNLDIPN</sequence>
<comment type="similarity">
    <text evidence="2 11">Belongs to the SecG family.</text>
</comment>
<dbReference type="GO" id="GO:0065002">
    <property type="term" value="P:intracellular protein transmembrane transport"/>
    <property type="evidence" value="ECO:0007669"/>
    <property type="project" value="TreeGrafter"/>
</dbReference>
<dbReference type="Pfam" id="PF03840">
    <property type="entry name" value="SecG"/>
    <property type="match status" value="1"/>
</dbReference>
<protein>
    <recommendedName>
        <fullName evidence="3 11">Protein-export membrane protein SecG</fullName>
    </recommendedName>
</protein>
<dbReference type="PANTHER" id="PTHR34182">
    <property type="entry name" value="PROTEIN-EXPORT MEMBRANE PROTEIN SECG"/>
    <property type="match status" value="1"/>
</dbReference>
<dbReference type="NCBIfam" id="TIGR00810">
    <property type="entry name" value="secG"/>
    <property type="match status" value="1"/>
</dbReference>
<gene>
    <name evidence="12" type="primary">secG</name>
    <name evidence="12" type="ordered locus">BUAP5A_373</name>
</gene>
<keyword evidence="6 11" id="KW-0812">Transmembrane</keyword>
<dbReference type="GO" id="GO:0005886">
    <property type="term" value="C:plasma membrane"/>
    <property type="evidence" value="ECO:0007669"/>
    <property type="project" value="UniProtKB-SubCell"/>
</dbReference>